<accession>A0ACC0TT26</accession>
<organism evidence="1 2">
    <name type="scientific">Russula earlei</name>
    <dbReference type="NCBI Taxonomy" id="71964"/>
    <lineage>
        <taxon>Eukaryota</taxon>
        <taxon>Fungi</taxon>
        <taxon>Dikarya</taxon>
        <taxon>Basidiomycota</taxon>
        <taxon>Agaricomycotina</taxon>
        <taxon>Agaricomycetes</taxon>
        <taxon>Russulales</taxon>
        <taxon>Russulaceae</taxon>
        <taxon>Russula</taxon>
    </lineage>
</organism>
<reference evidence="1" key="1">
    <citation type="submission" date="2021-03" db="EMBL/GenBank/DDBJ databases">
        <title>Evolutionary priming and transition to the ectomycorrhizal habit in an iconic lineage of mushroom-forming fungi: is preadaptation a requirement?</title>
        <authorList>
            <consortium name="DOE Joint Genome Institute"/>
            <person name="Looney B.P."/>
            <person name="Miyauchi S."/>
            <person name="Morin E."/>
            <person name="Drula E."/>
            <person name="Courty P.E."/>
            <person name="Chicoki N."/>
            <person name="Fauchery L."/>
            <person name="Kohler A."/>
            <person name="Kuo A."/>
            <person name="LaButti K."/>
            <person name="Pangilinan J."/>
            <person name="Lipzen A."/>
            <person name="Riley R."/>
            <person name="Andreopoulos W."/>
            <person name="He G."/>
            <person name="Johnson J."/>
            <person name="Barry K.W."/>
            <person name="Grigoriev I.V."/>
            <person name="Nagy L."/>
            <person name="Hibbett D."/>
            <person name="Henrissat B."/>
            <person name="Matheny P.B."/>
            <person name="Labbe J."/>
            <person name="Martin A.F."/>
        </authorList>
    </citation>
    <scope>NUCLEOTIDE SEQUENCE</scope>
    <source>
        <strain evidence="1">BPL698</strain>
    </source>
</reference>
<comment type="caution">
    <text evidence="1">The sequence shown here is derived from an EMBL/GenBank/DDBJ whole genome shotgun (WGS) entry which is preliminary data.</text>
</comment>
<evidence type="ECO:0000313" key="2">
    <source>
        <dbReference type="Proteomes" id="UP001207468"/>
    </source>
</evidence>
<dbReference type="Proteomes" id="UP001207468">
    <property type="component" value="Unassembled WGS sequence"/>
</dbReference>
<keyword evidence="2" id="KW-1185">Reference proteome</keyword>
<keyword evidence="1" id="KW-0418">Kinase</keyword>
<protein>
    <submittedName>
        <fullName evidence="1">Gaf sensor signal transduction histidine kinase</fullName>
    </submittedName>
</protein>
<sequence>MVIPSDPDNEQARLQELYRLEILDTAYEEEFDEIVQLASRICQVPISLISLVGASRQWFKARVGLGATETSRDVSFCAHAIVQDSMLMEVEDAEQDERFQDNPLVTSDPHIRFYAGVPLVTRNGYKLGTLCVIDSKPNKLNEEQGFILKVLGSQIVKMLEMRIVNKESERQKLLIEQQNSTQNRILSIIAHDIRNPLSSMKQAMDMDAFNRLSIEDWSMIREQFVHQIDGTIDLLNNIVEWGMLQISGAAQVTERIHLKELVADKLDVARLTASLKNIELVNLADESIYLHTHPDILNFILRNLVSNAIKFTRKGTVSIFAQRESNKIHIAVNDTGVGISAEALQDLLSKRIAKTSYGTNNEKGSGLGLMLVQEFISSLQGSLEIESEMGKGTTVHLFLPG</sequence>
<proteinExistence type="predicted"/>
<evidence type="ECO:0000313" key="1">
    <source>
        <dbReference type="EMBL" id="KAI9440308.1"/>
    </source>
</evidence>
<keyword evidence="1" id="KW-0808">Transferase</keyword>
<gene>
    <name evidence="1" type="ORF">F5148DRAFT_1350725</name>
</gene>
<dbReference type="EMBL" id="JAGFNK010000764">
    <property type="protein sequence ID" value="KAI9440308.1"/>
    <property type="molecule type" value="Genomic_DNA"/>
</dbReference>
<name>A0ACC0TT26_9AGAM</name>